<gene>
    <name evidence="7" type="ORF">PPACK8108_LOCUS15632</name>
</gene>
<keyword evidence="8" id="KW-1185">Reference proteome</keyword>
<comment type="subcellular location">
    <subcellularLocation>
        <location evidence="1">Nucleus</location>
        <location evidence="1">Nucleolus</location>
    </subcellularLocation>
</comment>
<keyword evidence="3" id="KW-0175">Coiled coil</keyword>
<proteinExistence type="inferred from homology"/>
<evidence type="ECO:0000256" key="3">
    <source>
        <dbReference type="ARBA" id="ARBA00023054"/>
    </source>
</evidence>
<evidence type="ECO:0000256" key="2">
    <source>
        <dbReference type="ARBA" id="ARBA00007175"/>
    </source>
</evidence>
<keyword evidence="6" id="KW-0472">Membrane</keyword>
<evidence type="ECO:0000256" key="5">
    <source>
        <dbReference type="SAM" id="MobiDB-lite"/>
    </source>
</evidence>
<feature type="compositionally biased region" description="Polar residues" evidence="5">
    <location>
        <begin position="1"/>
        <end position="11"/>
    </location>
</feature>
<keyword evidence="6" id="KW-1133">Transmembrane helix</keyword>
<comment type="caution">
    <text evidence="7">The sequence shown here is derived from an EMBL/GenBank/DDBJ whole genome shotgun (WGS) entry which is preliminary data.</text>
</comment>
<dbReference type="InterPro" id="IPR019186">
    <property type="entry name" value="Nucleolar_protein_12"/>
</dbReference>
<dbReference type="Pfam" id="PF09805">
    <property type="entry name" value="Nop25"/>
    <property type="match status" value="1"/>
</dbReference>
<dbReference type="GO" id="GO:0005730">
    <property type="term" value="C:nucleolus"/>
    <property type="evidence" value="ECO:0007669"/>
    <property type="project" value="UniProtKB-SubCell"/>
</dbReference>
<reference evidence="7" key="1">
    <citation type="submission" date="2022-06" db="EMBL/GenBank/DDBJ databases">
        <authorList>
            <consortium name="SYNGENTA / RWTH Aachen University"/>
        </authorList>
    </citation>
    <scope>NUCLEOTIDE SEQUENCE</scope>
</reference>
<organism evidence="7 8">
    <name type="scientific">Phakopsora pachyrhizi</name>
    <name type="common">Asian soybean rust disease fungus</name>
    <dbReference type="NCBI Taxonomy" id="170000"/>
    <lineage>
        <taxon>Eukaryota</taxon>
        <taxon>Fungi</taxon>
        <taxon>Dikarya</taxon>
        <taxon>Basidiomycota</taxon>
        <taxon>Pucciniomycotina</taxon>
        <taxon>Pucciniomycetes</taxon>
        <taxon>Pucciniales</taxon>
        <taxon>Phakopsoraceae</taxon>
        <taxon>Phakopsora</taxon>
    </lineage>
</organism>
<comment type="similarity">
    <text evidence="2">Belongs to the RRP17 family.</text>
</comment>
<feature type="region of interest" description="Disordered" evidence="5">
    <location>
        <begin position="1"/>
        <end position="34"/>
    </location>
</feature>
<feature type="region of interest" description="Disordered" evidence="5">
    <location>
        <begin position="181"/>
        <end position="207"/>
    </location>
</feature>
<protein>
    <recommendedName>
        <fullName evidence="9">Nucleolar protein 12</fullName>
    </recommendedName>
</protein>
<dbReference type="PANTHER" id="PTHR14577">
    <property type="entry name" value="NUCLEOLAR PROTEIN 12"/>
    <property type="match status" value="1"/>
</dbReference>
<dbReference type="PANTHER" id="PTHR14577:SF0">
    <property type="entry name" value="NUCLEOLAR PROTEIN 12"/>
    <property type="match status" value="1"/>
</dbReference>
<keyword evidence="6" id="KW-0812">Transmembrane</keyword>
<feature type="transmembrane region" description="Helical" evidence="6">
    <location>
        <begin position="279"/>
        <end position="297"/>
    </location>
</feature>
<evidence type="ECO:0000256" key="1">
    <source>
        <dbReference type="ARBA" id="ARBA00004604"/>
    </source>
</evidence>
<feature type="compositionally biased region" description="Low complexity" evidence="5">
    <location>
        <begin position="186"/>
        <end position="200"/>
    </location>
</feature>
<evidence type="ECO:0000256" key="6">
    <source>
        <dbReference type="SAM" id="Phobius"/>
    </source>
</evidence>
<dbReference type="AlphaFoldDB" id="A0AAV0B860"/>
<dbReference type="Proteomes" id="UP001153365">
    <property type="component" value="Unassembled WGS sequence"/>
</dbReference>
<evidence type="ECO:0000313" key="7">
    <source>
        <dbReference type="EMBL" id="CAH7682624.1"/>
    </source>
</evidence>
<name>A0AAV0B860_PHAPC</name>
<accession>A0AAV0B860</accession>
<evidence type="ECO:0000256" key="4">
    <source>
        <dbReference type="ARBA" id="ARBA00023242"/>
    </source>
</evidence>
<evidence type="ECO:0000313" key="8">
    <source>
        <dbReference type="Proteomes" id="UP001153365"/>
    </source>
</evidence>
<dbReference type="EMBL" id="CALTRL010004179">
    <property type="protein sequence ID" value="CAH7682624.1"/>
    <property type="molecule type" value="Genomic_DNA"/>
</dbReference>
<sequence>MPHTNSKSYIPTRNRKKFENNASSSNKYKNERKKNDVVKFDELDRFQYLTGFSARKKLAKEASKKRALERSKKERLEFRRELRQNRLNKVKETLEQQTEYYGVDAFSTIDTEHITSGGKTQKIDTERKILKESGIKERPDGLIETTETTVTIEPFEIDHSVLIDQEDSKSHLKKNFDHLKTHSTRSNSFKSSSSKSASNSKKNHRKGKIAYESKATKNIERKKKQRKKIKNLSKNKSILYLLLTFLRKKFCNLFSNVCLTGKIVFYNRKYIIEPNFSGFFYYFYFLAIYLVLLIWNLKY</sequence>
<evidence type="ECO:0008006" key="9">
    <source>
        <dbReference type="Google" id="ProtNLM"/>
    </source>
</evidence>
<dbReference type="GO" id="GO:0019843">
    <property type="term" value="F:rRNA binding"/>
    <property type="evidence" value="ECO:0007669"/>
    <property type="project" value="TreeGrafter"/>
</dbReference>
<keyword evidence="4" id="KW-0539">Nucleus</keyword>